<evidence type="ECO:0000313" key="8">
    <source>
        <dbReference type="Proteomes" id="UP000609531"/>
    </source>
</evidence>
<dbReference type="InterPro" id="IPR016169">
    <property type="entry name" value="FAD-bd_PCMH_sub2"/>
</dbReference>
<dbReference type="RefSeq" id="WP_198882779.1">
    <property type="nucleotide sequence ID" value="NZ_JAEKJA010000011.1"/>
</dbReference>
<evidence type="ECO:0000256" key="5">
    <source>
        <dbReference type="ARBA" id="ARBA00023002"/>
    </source>
</evidence>
<dbReference type="Pfam" id="PF02913">
    <property type="entry name" value="FAD-oxidase_C"/>
    <property type="match status" value="1"/>
</dbReference>
<dbReference type="GO" id="GO:0016491">
    <property type="term" value="F:oxidoreductase activity"/>
    <property type="evidence" value="ECO:0007669"/>
    <property type="project" value="UniProtKB-KW"/>
</dbReference>
<dbReference type="GO" id="GO:0022904">
    <property type="term" value="P:respiratory electron transport chain"/>
    <property type="evidence" value="ECO:0007669"/>
    <property type="project" value="TreeGrafter"/>
</dbReference>
<protein>
    <submittedName>
        <fullName evidence="7">FAD-binding oxidoreductase</fullName>
    </submittedName>
</protein>
<gene>
    <name evidence="7" type="ORF">JCR33_14345</name>
</gene>
<dbReference type="SUPFAM" id="SSF55103">
    <property type="entry name" value="FAD-linked oxidases, C-terminal domain"/>
    <property type="match status" value="1"/>
</dbReference>
<feature type="domain" description="FAD-binding PCMH-type" evidence="6">
    <location>
        <begin position="36"/>
        <end position="215"/>
    </location>
</feature>
<comment type="similarity">
    <text evidence="2">Belongs to the FAD-binding oxidoreductase/transferase type 4 family.</text>
</comment>
<dbReference type="InterPro" id="IPR016164">
    <property type="entry name" value="FAD-linked_Oxase-like_C"/>
</dbReference>
<dbReference type="EMBL" id="JAEKJA010000011">
    <property type="protein sequence ID" value="MBJ3776883.1"/>
    <property type="molecule type" value="Genomic_DNA"/>
</dbReference>
<keyword evidence="5" id="KW-0560">Oxidoreductase</keyword>
<keyword evidence="8" id="KW-1185">Reference proteome</keyword>
<dbReference type="Gene3D" id="1.10.45.10">
    <property type="entry name" value="Vanillyl-alcohol Oxidase, Chain A, domain 4"/>
    <property type="match status" value="1"/>
</dbReference>
<dbReference type="InterPro" id="IPR004113">
    <property type="entry name" value="FAD-bd_oxidored_4_C"/>
</dbReference>
<dbReference type="PROSITE" id="PS51387">
    <property type="entry name" value="FAD_PCMH"/>
    <property type="match status" value="1"/>
</dbReference>
<dbReference type="Pfam" id="PF01565">
    <property type="entry name" value="FAD_binding_4"/>
    <property type="match status" value="1"/>
</dbReference>
<dbReference type="Gene3D" id="3.30.465.10">
    <property type="match status" value="1"/>
</dbReference>
<dbReference type="InterPro" id="IPR016166">
    <property type="entry name" value="FAD-bd_PCMH"/>
</dbReference>
<evidence type="ECO:0000256" key="1">
    <source>
        <dbReference type="ARBA" id="ARBA00001974"/>
    </source>
</evidence>
<dbReference type="FunFam" id="1.10.45.10:FF:000001">
    <property type="entry name" value="D-lactate dehydrogenase mitochondrial"/>
    <property type="match status" value="1"/>
</dbReference>
<proteinExistence type="inferred from homology"/>
<comment type="cofactor">
    <cofactor evidence="1">
        <name>FAD</name>
        <dbReference type="ChEBI" id="CHEBI:57692"/>
    </cofactor>
</comment>
<dbReference type="PANTHER" id="PTHR43716:SF1">
    <property type="entry name" value="D-2-HYDROXYGLUTARATE DEHYDROGENASE, MITOCHONDRIAL"/>
    <property type="match status" value="1"/>
</dbReference>
<dbReference type="InterPro" id="IPR006094">
    <property type="entry name" value="Oxid_FAD_bind_N"/>
</dbReference>
<organism evidence="7 8">
    <name type="scientific">Acuticoccus mangrovi</name>
    <dbReference type="NCBI Taxonomy" id="2796142"/>
    <lineage>
        <taxon>Bacteria</taxon>
        <taxon>Pseudomonadati</taxon>
        <taxon>Pseudomonadota</taxon>
        <taxon>Alphaproteobacteria</taxon>
        <taxon>Hyphomicrobiales</taxon>
        <taxon>Amorphaceae</taxon>
        <taxon>Acuticoccus</taxon>
    </lineage>
</organism>
<evidence type="ECO:0000259" key="6">
    <source>
        <dbReference type="PROSITE" id="PS51387"/>
    </source>
</evidence>
<accession>A0A934II37</accession>
<dbReference type="GO" id="GO:0071949">
    <property type="term" value="F:FAD binding"/>
    <property type="evidence" value="ECO:0007669"/>
    <property type="project" value="InterPro"/>
</dbReference>
<evidence type="ECO:0000256" key="3">
    <source>
        <dbReference type="ARBA" id="ARBA00022630"/>
    </source>
</evidence>
<dbReference type="PANTHER" id="PTHR43716">
    <property type="entry name" value="D-2-HYDROXYGLUTARATE DEHYDROGENASE, MITOCHONDRIAL"/>
    <property type="match status" value="1"/>
</dbReference>
<dbReference type="InterPro" id="IPR036318">
    <property type="entry name" value="FAD-bd_PCMH-like_sf"/>
</dbReference>
<name>A0A934II37_9HYPH</name>
<reference evidence="7" key="1">
    <citation type="submission" date="2020-12" db="EMBL/GenBank/DDBJ databases">
        <title>Bacterial taxonomy.</title>
        <authorList>
            <person name="Pan X."/>
        </authorList>
    </citation>
    <scope>NUCLEOTIDE SEQUENCE</scope>
    <source>
        <strain evidence="7">B2012</strain>
    </source>
</reference>
<comment type="caution">
    <text evidence="7">The sequence shown here is derived from an EMBL/GenBank/DDBJ whole genome shotgun (WGS) entry which is preliminary data.</text>
</comment>
<evidence type="ECO:0000256" key="4">
    <source>
        <dbReference type="ARBA" id="ARBA00022827"/>
    </source>
</evidence>
<keyword evidence="4" id="KW-0274">FAD</keyword>
<evidence type="ECO:0000256" key="2">
    <source>
        <dbReference type="ARBA" id="ARBA00008000"/>
    </source>
</evidence>
<dbReference type="InterPro" id="IPR016171">
    <property type="entry name" value="Vanillyl_alc_oxidase_C-sub2"/>
</dbReference>
<keyword evidence="3" id="KW-0285">Flavoprotein</keyword>
<dbReference type="AlphaFoldDB" id="A0A934II37"/>
<sequence length="462" mass="48405">MTPALLDALKAALGAASVLTGDDIPARNEFDQTLGRPTRPAALLLPRTTDAVAAALRLCHEAGQPVVTQGGMTGLAGGAHPKEDEVALSLERMRGVEEIDPVAATLTALAGTPLAEIQAAAEQAGFHCGIDLGARGSCSIGGNVATNAGGNNVLRYGMTRHNVLGLEAVQADGTVLTSLNKMLKNNTGYDWKQLFIGSEGTLGVVTRVVLALHPQPGPVETALLACPSMEAAVGVLTRLGAEFGSGLMMFEGMWAEFIDTAVTMMGLPAPFERPHELLVLTEIAPGPGGAERVTDALGVLMEDGLVEDAIVARSGNDAARLWAYRESPYEYYKHLASQTIFDVSIPRADMAAAVADLRALAAQRWPSAMQVVFGHIADSNIHIVIGPTVPGVPTSPDEKRATEAAVYDVVAHHAGSVSAEHGIGRNKRPYLAHSRTPAELALMRTLKTALDPKGILNPGRVL</sequence>
<evidence type="ECO:0000313" key="7">
    <source>
        <dbReference type="EMBL" id="MBJ3776883.1"/>
    </source>
</evidence>
<dbReference type="Gene3D" id="3.30.70.2190">
    <property type="match status" value="1"/>
</dbReference>
<dbReference type="InterPro" id="IPR016167">
    <property type="entry name" value="FAD-bd_PCMH_sub1"/>
</dbReference>
<dbReference type="Gene3D" id="3.30.43.10">
    <property type="entry name" value="Uridine Diphospho-n-acetylenolpyruvylglucosamine Reductase, domain 2"/>
    <property type="match status" value="1"/>
</dbReference>
<dbReference type="SUPFAM" id="SSF56176">
    <property type="entry name" value="FAD-binding/transporter-associated domain-like"/>
    <property type="match status" value="1"/>
</dbReference>
<dbReference type="Gene3D" id="3.30.70.2740">
    <property type="match status" value="1"/>
</dbReference>
<dbReference type="InterPro" id="IPR051264">
    <property type="entry name" value="FAD-oxidored/transferase_4"/>
</dbReference>
<dbReference type="Proteomes" id="UP000609531">
    <property type="component" value="Unassembled WGS sequence"/>
</dbReference>